<gene>
    <name evidence="2" type="ORF">ACFP85_05945</name>
</gene>
<evidence type="ECO:0000313" key="2">
    <source>
        <dbReference type="EMBL" id="MFC6439686.1"/>
    </source>
</evidence>
<evidence type="ECO:0000259" key="1">
    <source>
        <dbReference type="Pfam" id="PF14344"/>
    </source>
</evidence>
<protein>
    <submittedName>
        <fullName evidence="2">DUF4397 domain-containing protein</fullName>
    </submittedName>
</protein>
<organism evidence="2 3">
    <name type="scientific">Pseudobowmanella zhangzhouensis</name>
    <dbReference type="NCBI Taxonomy" id="1537679"/>
    <lineage>
        <taxon>Bacteria</taxon>
        <taxon>Pseudomonadati</taxon>
        <taxon>Pseudomonadota</taxon>
        <taxon>Gammaproteobacteria</taxon>
        <taxon>Alteromonadales</taxon>
        <taxon>Alteromonadaceae</taxon>
    </lineage>
</organism>
<dbReference type="Pfam" id="PF14344">
    <property type="entry name" value="DUF4397"/>
    <property type="match status" value="3"/>
</dbReference>
<accession>A0ABW1XIQ3</accession>
<dbReference type="Proteomes" id="UP001596364">
    <property type="component" value="Unassembled WGS sequence"/>
</dbReference>
<feature type="domain" description="DUF4397" evidence="1">
    <location>
        <begin position="394"/>
        <end position="462"/>
    </location>
</feature>
<sequence length="466" mass="48160">MKRITTVILPMLGALIIQGCVLDDDDDKEMQPEVVAKADVRVIHGGADAPKVNITVNGATFANLEGVDYLQASGFVEVDAATYDIGVDAVLPDASTATVLAIDDAALAADTQYTVIAHGYVAEDGDTSNDLDTLVIANARSAVTAGNFRLQVVHAAANAPAVDVYLTTPTGELDTPTTTLAYGDYTAQLEVAAGSYRVRLVLPEGTDGAGTVAFDATLPELSAGSDWIVTALPNTGVTTSPVVLLANNGTDTAVFMDDRTQAWVRVGHAAADVPSVDILADGSKIDELSGATFPSATDYVAVDPGTYQVDTALTSDNSIVGITADLTLDANDKVTVLAVGTLATEDPDIALEYYVLDDSTRRVATEAKLRLTHAHPTVGNVDIYLTADGNIAGVTPAFSDVPYKANTNWVSVAAGDYVVTVTPTGNAAVEAINTGTITLDAGGIYSAVAVDNAPGNLLLMDDFTAM</sequence>
<keyword evidence="3" id="KW-1185">Reference proteome</keyword>
<proteinExistence type="predicted"/>
<dbReference type="EMBL" id="JBHSUS010000001">
    <property type="protein sequence ID" value="MFC6439686.1"/>
    <property type="molecule type" value="Genomic_DNA"/>
</dbReference>
<reference evidence="3" key="1">
    <citation type="journal article" date="2019" name="Int. J. Syst. Evol. Microbiol.">
        <title>The Global Catalogue of Microorganisms (GCM) 10K type strain sequencing project: providing services to taxonomists for standard genome sequencing and annotation.</title>
        <authorList>
            <consortium name="The Broad Institute Genomics Platform"/>
            <consortium name="The Broad Institute Genome Sequencing Center for Infectious Disease"/>
            <person name="Wu L."/>
            <person name="Ma J."/>
        </authorList>
    </citation>
    <scope>NUCLEOTIDE SEQUENCE [LARGE SCALE GENOMIC DNA]</scope>
    <source>
        <strain evidence="3">CGMCC 1.16031</strain>
    </source>
</reference>
<comment type="caution">
    <text evidence="2">The sequence shown here is derived from an EMBL/GenBank/DDBJ whole genome shotgun (WGS) entry which is preliminary data.</text>
</comment>
<feature type="domain" description="DUF4397" evidence="1">
    <location>
        <begin position="262"/>
        <end position="384"/>
    </location>
</feature>
<feature type="domain" description="DUF4397" evidence="1">
    <location>
        <begin position="38"/>
        <end position="165"/>
    </location>
</feature>
<dbReference type="InterPro" id="IPR025510">
    <property type="entry name" value="DUF4397"/>
</dbReference>
<name>A0ABW1XIQ3_9ALTE</name>
<dbReference type="PROSITE" id="PS51257">
    <property type="entry name" value="PROKAR_LIPOPROTEIN"/>
    <property type="match status" value="1"/>
</dbReference>
<evidence type="ECO:0000313" key="3">
    <source>
        <dbReference type="Proteomes" id="UP001596364"/>
    </source>
</evidence>
<dbReference type="RefSeq" id="WP_131256577.1">
    <property type="nucleotide sequence ID" value="NZ_JBHSUS010000001.1"/>
</dbReference>